<reference evidence="3" key="1">
    <citation type="submission" date="2017-11" db="EMBL/GenBank/DDBJ databases">
        <authorList>
            <person name="Chan K.G."/>
            <person name="Lee L.S."/>
        </authorList>
    </citation>
    <scope>NUCLEOTIDE SEQUENCE [LARGE SCALE GENOMIC DNA]</scope>
    <source>
        <strain evidence="3">DSM 100970</strain>
    </source>
</reference>
<keyword evidence="1" id="KW-0812">Transmembrane</keyword>
<name>A0A2I7N6J1_9NEIS</name>
<sequence>MNNIITDNKPFIRARLANFINQNWQIIMTFVISLLSALIVLTFYILVVVKDINYQIVAIDLQSLMKEVTLKAFNDIDSASKDKQADVASNDIKQGAAKIEQAIAIVAGKCNCTIIQKQALAYDKNIPDYTNEVRNEIYNLGKK</sequence>
<keyword evidence="1" id="KW-0472">Membrane</keyword>
<keyword evidence="1" id="KW-1133">Transmembrane helix</keyword>
<accession>A0A2I7N6J1</accession>
<dbReference type="AlphaFoldDB" id="A0A2I7N6J1"/>
<organism evidence="2 3">
    <name type="scientific">Aquella oligotrophica</name>
    <dbReference type="NCBI Taxonomy" id="2067065"/>
    <lineage>
        <taxon>Bacteria</taxon>
        <taxon>Pseudomonadati</taxon>
        <taxon>Pseudomonadota</taxon>
        <taxon>Betaproteobacteria</taxon>
        <taxon>Neisseriales</taxon>
        <taxon>Neisseriaceae</taxon>
        <taxon>Aquella</taxon>
    </lineage>
</organism>
<dbReference type="Proteomes" id="UP000236655">
    <property type="component" value="Chromosome"/>
</dbReference>
<protein>
    <submittedName>
        <fullName evidence="2">Uncharacterized protein</fullName>
    </submittedName>
</protein>
<dbReference type="EMBL" id="CP024847">
    <property type="protein sequence ID" value="AUR52096.1"/>
    <property type="molecule type" value="Genomic_DNA"/>
</dbReference>
<evidence type="ECO:0000313" key="3">
    <source>
        <dbReference type="Proteomes" id="UP000236655"/>
    </source>
</evidence>
<gene>
    <name evidence="2" type="ORF">CUN60_07205</name>
</gene>
<evidence type="ECO:0000256" key="1">
    <source>
        <dbReference type="SAM" id="Phobius"/>
    </source>
</evidence>
<feature type="transmembrane region" description="Helical" evidence="1">
    <location>
        <begin position="26"/>
        <end position="49"/>
    </location>
</feature>
<keyword evidence="3" id="KW-1185">Reference proteome</keyword>
<dbReference type="RefSeq" id="WP_102951392.1">
    <property type="nucleotide sequence ID" value="NZ_CP024847.1"/>
</dbReference>
<proteinExistence type="predicted"/>
<evidence type="ECO:0000313" key="2">
    <source>
        <dbReference type="EMBL" id="AUR52096.1"/>
    </source>
</evidence>
<dbReference type="KEGG" id="nba:CUN60_07205"/>